<protein>
    <recommendedName>
        <fullName evidence="9">Polysaccharide chain length determinant N-terminal domain-containing protein</fullName>
    </recommendedName>
</protein>
<dbReference type="GO" id="GO:0005886">
    <property type="term" value="C:plasma membrane"/>
    <property type="evidence" value="ECO:0007669"/>
    <property type="project" value="UniProtKB-SubCell"/>
</dbReference>
<evidence type="ECO:0000256" key="5">
    <source>
        <dbReference type="ARBA" id="ARBA00022989"/>
    </source>
</evidence>
<evidence type="ECO:0000256" key="2">
    <source>
        <dbReference type="ARBA" id="ARBA00006683"/>
    </source>
</evidence>
<dbReference type="InterPro" id="IPR003856">
    <property type="entry name" value="LPS_length_determ_N"/>
</dbReference>
<dbReference type="PANTHER" id="PTHR32309">
    <property type="entry name" value="TYROSINE-PROTEIN KINASE"/>
    <property type="match status" value="1"/>
</dbReference>
<organism evidence="10 11">
    <name type="scientific">Nocardiopsis gilva YIM 90087</name>
    <dbReference type="NCBI Taxonomy" id="1235441"/>
    <lineage>
        <taxon>Bacteria</taxon>
        <taxon>Bacillati</taxon>
        <taxon>Actinomycetota</taxon>
        <taxon>Actinomycetes</taxon>
        <taxon>Streptosporangiales</taxon>
        <taxon>Nocardiopsidaceae</taxon>
        <taxon>Nocardiopsis</taxon>
    </lineage>
</organism>
<dbReference type="InterPro" id="IPR050445">
    <property type="entry name" value="Bact_polysacc_biosynth/exp"/>
</dbReference>
<evidence type="ECO:0000259" key="9">
    <source>
        <dbReference type="Pfam" id="PF02706"/>
    </source>
</evidence>
<dbReference type="Pfam" id="PF02706">
    <property type="entry name" value="Wzz"/>
    <property type="match status" value="1"/>
</dbReference>
<dbReference type="KEGG" id="ngv:CDO52_06480"/>
<keyword evidence="5 8" id="KW-1133">Transmembrane helix</keyword>
<comment type="similarity">
    <text evidence="2">Belongs to the CpsC/CapA family.</text>
</comment>
<dbReference type="InterPro" id="IPR027417">
    <property type="entry name" value="P-loop_NTPase"/>
</dbReference>
<dbReference type="OrthoDB" id="5171097at2"/>
<proteinExistence type="inferred from homology"/>
<feature type="compositionally biased region" description="Low complexity" evidence="7">
    <location>
        <begin position="529"/>
        <end position="541"/>
    </location>
</feature>
<evidence type="ECO:0000256" key="3">
    <source>
        <dbReference type="ARBA" id="ARBA00022475"/>
    </source>
</evidence>
<evidence type="ECO:0000256" key="7">
    <source>
        <dbReference type="SAM" id="MobiDB-lite"/>
    </source>
</evidence>
<name>A0A223S2W7_9ACTN</name>
<sequence>MQTAASEPELSDYLAMLRRQWRVVVAAALAGVVLAAIAVVLAPKTYMATTSVQVRPSGLAELTDRRGGRTDGEVNLDTEAQIVRSVRVAGVAAKVLGTDEDPARLRQRVQVTVPPNSSVLDIGYAAGSPEAARTGSAAFADAYLAYRRNEAIDRIDGRLASLRAEVKDRAEKLDKLAESTSDGEDDSRTRAESQSVQREITDLNSEINPLSALRASLTPGQVISPAAKPESAAAPSSLLWLVSGLMLGLMAGLTAAYVRERRDRRLHSTRELRRCTSTPVLLDIAEDGPGGAGSGPTGLLSATEPAGQRVNGLAHTLGARSGEGGRVVLVPGVSSGPSGAIVAVNLAAALARIDTDVLLICADPDDTAVGALLELPPGPGLAEVLTTGADPARLAYRPAGIPGLRVLRFGECDAAGLLQCGAMAYLLRSVRGGTRYVVVASAPMSERADAQAMAGVCDLVLPVLELGRTPGPELAAALDRFDATGADVPGLVTVPAQRPDSVSATNPAATKPDPSADASVGGAPEGTSADDLSSAAPSLRQ</sequence>
<evidence type="ECO:0000256" key="1">
    <source>
        <dbReference type="ARBA" id="ARBA00004651"/>
    </source>
</evidence>
<keyword evidence="3" id="KW-1003">Cell membrane</keyword>
<feature type="domain" description="Polysaccharide chain length determinant N-terminal" evidence="9">
    <location>
        <begin position="9"/>
        <end position="90"/>
    </location>
</feature>
<keyword evidence="4 8" id="KW-0812">Transmembrane</keyword>
<dbReference type="Proteomes" id="UP000215005">
    <property type="component" value="Chromosome"/>
</dbReference>
<reference evidence="10 11" key="1">
    <citation type="submission" date="2017-08" db="EMBL/GenBank/DDBJ databases">
        <title>The complete genome sequence of Nocardiopsis gilva YIM 90087.</title>
        <authorList>
            <person name="Yin M."/>
            <person name="Tang S."/>
        </authorList>
    </citation>
    <scope>NUCLEOTIDE SEQUENCE [LARGE SCALE GENOMIC DNA]</scope>
    <source>
        <strain evidence="10 11">YIM 90087</strain>
    </source>
</reference>
<comment type="subcellular location">
    <subcellularLocation>
        <location evidence="1">Cell membrane</location>
        <topology evidence="1">Multi-pass membrane protein</topology>
    </subcellularLocation>
</comment>
<dbReference type="EMBL" id="CP022753">
    <property type="protein sequence ID" value="ASU82476.1"/>
    <property type="molecule type" value="Genomic_DNA"/>
</dbReference>
<dbReference type="GO" id="GO:0004713">
    <property type="term" value="F:protein tyrosine kinase activity"/>
    <property type="evidence" value="ECO:0007669"/>
    <property type="project" value="TreeGrafter"/>
</dbReference>
<dbReference type="AlphaFoldDB" id="A0A223S2W7"/>
<feature type="transmembrane region" description="Helical" evidence="8">
    <location>
        <begin position="21"/>
        <end position="42"/>
    </location>
</feature>
<evidence type="ECO:0000313" key="10">
    <source>
        <dbReference type="EMBL" id="ASU82476.1"/>
    </source>
</evidence>
<gene>
    <name evidence="10" type="ORF">CDO52_06480</name>
</gene>
<evidence type="ECO:0000256" key="8">
    <source>
        <dbReference type="SAM" id="Phobius"/>
    </source>
</evidence>
<dbReference type="Gene3D" id="3.40.50.300">
    <property type="entry name" value="P-loop containing nucleotide triphosphate hydrolases"/>
    <property type="match status" value="1"/>
</dbReference>
<feature type="compositionally biased region" description="Polar residues" evidence="7">
    <location>
        <begin position="192"/>
        <end position="202"/>
    </location>
</feature>
<evidence type="ECO:0000313" key="11">
    <source>
        <dbReference type="Proteomes" id="UP000215005"/>
    </source>
</evidence>
<dbReference type="RefSeq" id="WP_017619935.1">
    <property type="nucleotide sequence ID" value="NZ_ANBG01000281.1"/>
</dbReference>
<feature type="region of interest" description="Disordered" evidence="7">
    <location>
        <begin position="493"/>
        <end position="541"/>
    </location>
</feature>
<evidence type="ECO:0000256" key="4">
    <source>
        <dbReference type="ARBA" id="ARBA00022692"/>
    </source>
</evidence>
<evidence type="ECO:0000256" key="6">
    <source>
        <dbReference type="ARBA" id="ARBA00023136"/>
    </source>
</evidence>
<dbReference type="PANTHER" id="PTHR32309:SF13">
    <property type="entry name" value="FERRIC ENTEROBACTIN TRANSPORT PROTEIN FEPE"/>
    <property type="match status" value="1"/>
</dbReference>
<accession>A0A223S2W7</accession>
<keyword evidence="11" id="KW-1185">Reference proteome</keyword>
<feature type="region of interest" description="Disordered" evidence="7">
    <location>
        <begin position="174"/>
        <end position="202"/>
    </location>
</feature>
<feature type="transmembrane region" description="Helical" evidence="8">
    <location>
        <begin position="238"/>
        <end position="258"/>
    </location>
</feature>
<dbReference type="SUPFAM" id="SSF52540">
    <property type="entry name" value="P-loop containing nucleoside triphosphate hydrolases"/>
    <property type="match status" value="1"/>
</dbReference>
<keyword evidence="6 8" id="KW-0472">Membrane</keyword>